<dbReference type="RefSeq" id="WP_115931824.1">
    <property type="nucleotide sequence ID" value="NZ_QREH01000001.1"/>
</dbReference>
<name>A0A3D9LDP1_9MICC</name>
<evidence type="ECO:0000313" key="3">
    <source>
        <dbReference type="Proteomes" id="UP000256727"/>
    </source>
</evidence>
<keyword evidence="3" id="KW-1185">Reference proteome</keyword>
<gene>
    <name evidence="2" type="ORF">C8E99_1584</name>
</gene>
<dbReference type="Pfam" id="PF13338">
    <property type="entry name" value="AbiEi_4"/>
    <property type="match status" value="1"/>
</dbReference>
<organism evidence="2 3">
    <name type="scientific">Citricoccus muralis</name>
    <dbReference type="NCBI Taxonomy" id="169134"/>
    <lineage>
        <taxon>Bacteria</taxon>
        <taxon>Bacillati</taxon>
        <taxon>Actinomycetota</taxon>
        <taxon>Actinomycetes</taxon>
        <taxon>Micrococcales</taxon>
        <taxon>Micrococcaceae</taxon>
        <taxon>Citricoccus</taxon>
    </lineage>
</organism>
<protein>
    <submittedName>
        <fullName evidence="2">Putative transcriptional regulator of viral defense system</fullName>
    </submittedName>
</protein>
<dbReference type="Proteomes" id="UP000256727">
    <property type="component" value="Unassembled WGS sequence"/>
</dbReference>
<comment type="caution">
    <text evidence="2">The sequence shown here is derived from an EMBL/GenBank/DDBJ whole genome shotgun (WGS) entry which is preliminary data.</text>
</comment>
<evidence type="ECO:0000313" key="2">
    <source>
        <dbReference type="EMBL" id="REE03766.1"/>
    </source>
</evidence>
<dbReference type="InterPro" id="IPR025159">
    <property type="entry name" value="AbiEi_N"/>
</dbReference>
<dbReference type="AlphaFoldDB" id="A0A3D9LDP1"/>
<feature type="domain" description="AbiEi antitoxin N-terminal" evidence="1">
    <location>
        <begin position="11"/>
        <end position="55"/>
    </location>
</feature>
<proteinExistence type="predicted"/>
<evidence type="ECO:0000259" key="1">
    <source>
        <dbReference type="Pfam" id="PF13338"/>
    </source>
</evidence>
<reference evidence="2 3" key="1">
    <citation type="submission" date="2018-07" db="EMBL/GenBank/DDBJ databases">
        <title>Sequencing the genomes of 1000 actinobacteria strains.</title>
        <authorList>
            <person name="Klenk H.-P."/>
        </authorList>
    </citation>
    <scope>NUCLEOTIDE SEQUENCE [LARGE SCALE GENOMIC DNA]</scope>
    <source>
        <strain evidence="2 3">DSM 14442</strain>
    </source>
</reference>
<dbReference type="OrthoDB" id="3356078at2"/>
<sequence length="344" mass="36079">MGVAKVAARTSELAARQWGLLTTAQAEADGVTRLQLARLADAGVIERVDRGIYATPAAVDEHTPLRAAWLSLEPKILAEERLGDPVASGVISHTSAAALHEVGDLLDDEPEITLPNRKQSRRGIRLHRGTLRTDDVTIVEGLPVTTPARTLADLLQDGQDPSHVAEIAGDMLRRGLASRKDMAIALEPLAHRNGQPTGAALLEYLLDLVGLSGAALAANLAASDLGKALVSAGQLEAIKSIIETVAKLDLPKNVLGPLGTAAMATLAKNAALPQFPDGVLPKIDVSAIIDAAKFTVPLDTEEFRNALGASVPAWLPEILRSIPADSWPPSTLTTVDTGKEAPST</sequence>
<dbReference type="EMBL" id="QREH01000001">
    <property type="protein sequence ID" value="REE03766.1"/>
    <property type="molecule type" value="Genomic_DNA"/>
</dbReference>
<accession>A0A3D9LDP1</accession>